<protein>
    <submittedName>
        <fullName evidence="1">Uncharacterized protein</fullName>
    </submittedName>
</protein>
<dbReference type="GeneID" id="96618232"/>
<evidence type="ECO:0000313" key="2">
    <source>
        <dbReference type="Proteomes" id="UP000182058"/>
    </source>
</evidence>
<dbReference type="NCBIfam" id="NF038336">
    <property type="entry name" value="YjiT_fam"/>
    <property type="match status" value="1"/>
</dbReference>
<sequence length="1111" mass="123946">MPQSVFKFSSWLGTFLLRRGVQAPDYRGLYAYHCSHEEYLDLLQQLRDLETFDKAVNDTAASACLVLFCSEWYRREYQRDHGWSWEPIWKTLGFSLSPGDLGKTIPKGLEHYWKRPMHFYESERRDFLGSLFSEGGLPFQVLREGGSRFHALFDRILKQYDQWHILGYSTAQQVEQQLEKANLPKVFASQTSVELIAHMADQLVSLVRDYGLVQAAEPVARLDTMNPKWRELFPLPLDNQTGSELLNGLLNTATVEDGKRRKESGGWACRHFLHEAEPNVLKVQVSLPAEVVFQLAIQPSTTRFELTILEGGEAVARLGPGYAVVDKGAARIRLRQREVMGRRGDCSLSLSLVAMAGGMVIASLPIENSTVALGEVPVGFEPVNDRWQLCGQASFDSLSEELLLVLPPDSALGQVDAPGDVSITEISSVLALRAFKVQGKAEFKVDCEGLYRIRTGHSAGSGLGLELAGSQLGWATKPALTFLGLPKVQWPGATGELQTQGGDLFVGGKQPGSSLLQEMLGAQYVAVRNRSGDTLLRRKIGILPADFRLELRSGERPGQGSILVHTQQRCLLRIVGDGLHTQQIKREDHVELKLSTEGLPPVRIRLSVTPSLLSDPVEIELPFPNSGCLAIDGRGKQLKRDISVDDLLGARIYLFGRHGAPTKFGLELTLKGNTAKNASYSWSYTATEKPVDISLFNIREQIVDLLSLQSGIDQVVELRVFGNGQDANFRVRKYATEMVLDRDRQVLRASNLQDGNTALPEPILMLLHEPMRGAVHLGSRFSEGVPTGEFELPGLVERNGPWLLLPRQGSPVSFRPLFIAGGWEPVPQSDDAHSLQKAVLTFDHASPVSSFAPVLDSMSVNPMHSGWQFFRALYDGYGYLPLATFEAWRALVGHPRALSMALFKFEMEPKFLSRIESEFPIFWEFLPVTEIHLAAKRFGAFLKVKGVADEAVSALVGRMFARLGEAFPTYGESVQRYLSGKPVGPEIHMDLKTFRAVIHGWYIQLMRDRSDATWPKYGGKRLERWHNKQSDSVISFRLEMDYRNAVVYLPVFAAAIASGEAQFSDVFEDSVEAIFFLRQVRDFDSSWFNSIYQYCLLNNVMGMHKAAPVNG</sequence>
<evidence type="ECO:0000313" key="1">
    <source>
        <dbReference type="EMBL" id="SDU17171.1"/>
    </source>
</evidence>
<organism evidence="1 2">
    <name type="scientific">Pseudomonas psychrophila</name>
    <dbReference type="NCBI Taxonomy" id="122355"/>
    <lineage>
        <taxon>Bacteria</taxon>
        <taxon>Pseudomonadati</taxon>
        <taxon>Pseudomonadota</taxon>
        <taxon>Gammaproteobacteria</taxon>
        <taxon>Pseudomonadales</taxon>
        <taxon>Pseudomonadaceae</taxon>
        <taxon>Pseudomonas</taxon>
    </lineage>
</organism>
<dbReference type="InterPro" id="IPR047879">
    <property type="entry name" value="YjiT"/>
</dbReference>
<dbReference type="RefSeq" id="WP_048352285.1">
    <property type="nucleotide sequence ID" value="NZ_CP049044.1"/>
</dbReference>
<accession>A0ABY0VF65</accession>
<keyword evidence="2" id="KW-1185">Reference proteome</keyword>
<gene>
    <name evidence="1" type="ORF">SAMN04490201_0497</name>
</gene>
<dbReference type="Proteomes" id="UP000182058">
    <property type="component" value="Chromosome I"/>
</dbReference>
<dbReference type="EMBL" id="LT629795">
    <property type="protein sequence ID" value="SDU17171.1"/>
    <property type="molecule type" value="Genomic_DNA"/>
</dbReference>
<reference evidence="1 2" key="1">
    <citation type="submission" date="2016-10" db="EMBL/GenBank/DDBJ databases">
        <authorList>
            <person name="Varghese N."/>
            <person name="Submissions S."/>
        </authorList>
    </citation>
    <scope>NUCLEOTIDE SEQUENCE [LARGE SCALE GENOMIC DNA]</scope>
    <source>
        <strain evidence="1 2">BS3667</strain>
    </source>
</reference>
<proteinExistence type="predicted"/>
<name>A0ABY0VF65_9PSED</name>